<evidence type="ECO:0000256" key="3">
    <source>
        <dbReference type="SAM" id="SignalP"/>
    </source>
</evidence>
<dbReference type="Proteomes" id="UP000636479">
    <property type="component" value="Unassembled WGS sequence"/>
</dbReference>
<evidence type="ECO:0000256" key="2">
    <source>
        <dbReference type="SAM" id="MobiDB-lite"/>
    </source>
</evidence>
<feature type="chain" id="PRO_5034302390" evidence="3">
    <location>
        <begin position="17"/>
        <end position="479"/>
    </location>
</feature>
<feature type="region of interest" description="Disordered" evidence="2">
    <location>
        <begin position="405"/>
        <end position="424"/>
    </location>
</feature>
<keyword evidence="3" id="KW-0732">Signal</keyword>
<dbReference type="EMBL" id="JACAZF010000001">
    <property type="protein sequence ID" value="KAF7316348.1"/>
    <property type="molecule type" value="Genomic_DNA"/>
</dbReference>
<proteinExistence type="inferred from homology"/>
<dbReference type="AlphaFoldDB" id="A0A8H6TD13"/>
<protein>
    <submittedName>
        <fullName evidence="5">Beta-lactamase domain-containing protein</fullName>
    </submittedName>
</protein>
<comment type="similarity">
    <text evidence="1">Belongs to the peptidase S12 family.</text>
</comment>
<dbReference type="InterPro" id="IPR050491">
    <property type="entry name" value="AmpC-like"/>
</dbReference>
<comment type="caution">
    <text evidence="5">The sequence shown here is derived from an EMBL/GenBank/DDBJ whole genome shotgun (WGS) entry which is preliminary data.</text>
</comment>
<feature type="domain" description="Beta-lactamase-related" evidence="4">
    <location>
        <begin position="42"/>
        <end position="390"/>
    </location>
</feature>
<name>A0A8H6TD13_9AGAR</name>
<reference evidence="5" key="1">
    <citation type="submission" date="2020-05" db="EMBL/GenBank/DDBJ databases">
        <title>Mycena genomes resolve the evolution of fungal bioluminescence.</title>
        <authorList>
            <person name="Tsai I.J."/>
        </authorList>
    </citation>
    <scope>NUCLEOTIDE SEQUENCE</scope>
    <source>
        <strain evidence="5">171206Taipei</strain>
    </source>
</reference>
<dbReference type="PANTHER" id="PTHR46825:SF15">
    <property type="entry name" value="BETA-LACTAMASE-RELATED DOMAIN-CONTAINING PROTEIN"/>
    <property type="match status" value="1"/>
</dbReference>
<dbReference type="RefSeq" id="XP_037226371.1">
    <property type="nucleotide sequence ID" value="XM_037358461.1"/>
</dbReference>
<keyword evidence="6" id="KW-1185">Reference proteome</keyword>
<dbReference type="Pfam" id="PF00144">
    <property type="entry name" value="Beta-lactamase"/>
    <property type="match status" value="1"/>
</dbReference>
<sequence length="479" mass="52502">MSLWLLLAGLFASGYSQLQEPLQLTRNKVIDDALYSYVLSEMQAGKAAGVSLAIVWANGEVEYETWGKRDEHEVPVTTDVRPDIPLVRSDQSPQTMFNLGSCSKAFLSASLGILMDDFSNGENATSLPDRVSEFNWNSKLIDLLPGEWALEDEWATNNTDLKDLLSHRTGVPAHDGSYSPYESPSDIVAKLRHLRSSDELRQRYQYNNMMYVTGAHIVSKYSGLDYRDFVEERIFKPLGMKSSTLYPDRAAETGRLTQAWTPLAGGRRIPFFMPEHSAPLIAGAGGVQSTTEDMAAYVRTLLNQGVDPRTNKTIIPKSTFDLATSAITVAVETGTESTSIMGYGLGWGRLSYRGHDVVTHNGGAPGVATRVEFYPQDGVGIVVLINTAVQDTLRNISRKVMDRVLGLPPRKNNPTTKDPPHPPKAVEVAKPMLGFEGSYANPGYGNFTLCSPIFSGSSACKAVVHDFLTVDIPSGKFPR</sequence>
<dbReference type="Gene3D" id="3.40.710.10">
    <property type="entry name" value="DD-peptidase/beta-lactamase superfamily"/>
    <property type="match status" value="1"/>
</dbReference>
<evidence type="ECO:0000256" key="1">
    <source>
        <dbReference type="ARBA" id="ARBA00038215"/>
    </source>
</evidence>
<dbReference type="InterPro" id="IPR012338">
    <property type="entry name" value="Beta-lactam/transpept-like"/>
</dbReference>
<dbReference type="SUPFAM" id="SSF56601">
    <property type="entry name" value="beta-lactamase/transpeptidase-like"/>
    <property type="match status" value="1"/>
</dbReference>
<accession>A0A8H6TD13</accession>
<evidence type="ECO:0000259" key="4">
    <source>
        <dbReference type="Pfam" id="PF00144"/>
    </source>
</evidence>
<dbReference type="InterPro" id="IPR001466">
    <property type="entry name" value="Beta-lactam-related"/>
</dbReference>
<evidence type="ECO:0000313" key="6">
    <source>
        <dbReference type="Proteomes" id="UP000636479"/>
    </source>
</evidence>
<dbReference type="OrthoDB" id="5946976at2759"/>
<gene>
    <name evidence="5" type="ORF">MIND_00153600</name>
</gene>
<dbReference type="GeneID" id="59340977"/>
<evidence type="ECO:0000313" key="5">
    <source>
        <dbReference type="EMBL" id="KAF7316348.1"/>
    </source>
</evidence>
<feature type="signal peptide" evidence="3">
    <location>
        <begin position="1"/>
        <end position="16"/>
    </location>
</feature>
<dbReference type="PANTHER" id="PTHR46825">
    <property type="entry name" value="D-ALANYL-D-ALANINE-CARBOXYPEPTIDASE/ENDOPEPTIDASE AMPH"/>
    <property type="match status" value="1"/>
</dbReference>
<organism evidence="5 6">
    <name type="scientific">Mycena indigotica</name>
    <dbReference type="NCBI Taxonomy" id="2126181"/>
    <lineage>
        <taxon>Eukaryota</taxon>
        <taxon>Fungi</taxon>
        <taxon>Dikarya</taxon>
        <taxon>Basidiomycota</taxon>
        <taxon>Agaricomycotina</taxon>
        <taxon>Agaricomycetes</taxon>
        <taxon>Agaricomycetidae</taxon>
        <taxon>Agaricales</taxon>
        <taxon>Marasmiineae</taxon>
        <taxon>Mycenaceae</taxon>
        <taxon>Mycena</taxon>
    </lineage>
</organism>